<keyword evidence="2" id="KW-0472">Membrane</keyword>
<evidence type="ECO:0000313" key="4">
    <source>
        <dbReference type="EMBL" id="MFC0582671.1"/>
    </source>
</evidence>
<organism evidence="4 5">
    <name type="scientific">Micrococcoides hystricis</name>
    <dbReference type="NCBI Taxonomy" id="1572761"/>
    <lineage>
        <taxon>Bacteria</taxon>
        <taxon>Bacillati</taxon>
        <taxon>Actinomycetota</taxon>
        <taxon>Actinomycetes</taxon>
        <taxon>Micrococcales</taxon>
        <taxon>Micrococcaceae</taxon>
        <taxon>Micrococcoides</taxon>
    </lineage>
</organism>
<dbReference type="Gene3D" id="3.40.630.190">
    <property type="entry name" value="LCP protein"/>
    <property type="match status" value="1"/>
</dbReference>
<comment type="caution">
    <text evidence="4">The sequence shown here is derived from an EMBL/GenBank/DDBJ whole genome shotgun (WGS) entry which is preliminary data.</text>
</comment>
<reference evidence="4 5" key="1">
    <citation type="submission" date="2024-09" db="EMBL/GenBank/DDBJ databases">
        <authorList>
            <person name="Sun Q."/>
            <person name="Mori K."/>
        </authorList>
    </citation>
    <scope>NUCLEOTIDE SEQUENCE [LARGE SCALE GENOMIC DNA]</scope>
    <source>
        <strain evidence="4 5">NCAIM B.02604</strain>
    </source>
</reference>
<dbReference type="PANTHER" id="PTHR33392:SF6">
    <property type="entry name" value="POLYISOPRENYL-TEICHOIC ACID--PEPTIDOGLYCAN TEICHOIC ACID TRANSFERASE TAGU"/>
    <property type="match status" value="1"/>
</dbReference>
<name>A0ABV6PC29_9MICC</name>
<accession>A0ABV6PC29</accession>
<evidence type="ECO:0000313" key="5">
    <source>
        <dbReference type="Proteomes" id="UP001589862"/>
    </source>
</evidence>
<feature type="transmembrane region" description="Helical" evidence="2">
    <location>
        <begin position="27"/>
        <end position="48"/>
    </location>
</feature>
<dbReference type="EMBL" id="JBHLUB010000031">
    <property type="protein sequence ID" value="MFC0582671.1"/>
    <property type="molecule type" value="Genomic_DNA"/>
</dbReference>
<evidence type="ECO:0000256" key="2">
    <source>
        <dbReference type="SAM" id="Phobius"/>
    </source>
</evidence>
<proteinExistence type="inferred from homology"/>
<keyword evidence="2" id="KW-1133">Transmembrane helix</keyword>
<dbReference type="PANTHER" id="PTHR33392">
    <property type="entry name" value="POLYISOPRENYL-TEICHOIC ACID--PEPTIDOGLYCAN TEICHOIC ACID TRANSFERASE TAGU"/>
    <property type="match status" value="1"/>
</dbReference>
<comment type="similarity">
    <text evidence="1">Belongs to the LytR/CpsA/Psr (LCP) family.</text>
</comment>
<dbReference type="InterPro" id="IPR050922">
    <property type="entry name" value="LytR/CpsA/Psr_CW_biosynth"/>
</dbReference>
<dbReference type="InterPro" id="IPR004474">
    <property type="entry name" value="LytR_CpsA_psr"/>
</dbReference>
<sequence length="345" mass="37641">MSDSFDGRYHDADEDYIEERPRKRSKWVIANILIVILGLVALAGVYGFSQLNNFQGKSHTFESSFPDEDGRPENTGATNILLLGSDSRGGSGESENLPTVPNGGRADTMMVVHIPEGGGKAYVMSIMRDFWVEIPGHGEAKINAALSYGGVPLAVETVENMMGIYIDHVAGVDFEGFRDVVNALGEVTIDVPKAFDSGVKKGHHFAEGPQTMDSETALAFVRERKAFSDGDYQRVRNQQAFMKGVFTQLGSRDILLNPGKTTETINSLAPAVTLDENFDTFTMLGLAPQMAGIRGSDIKNFTLPNTGTGWAQQQSVVWPDKDKIKELGEAINNNTLESWLSSQDL</sequence>
<dbReference type="Pfam" id="PF03816">
    <property type="entry name" value="LytR_cpsA_psr"/>
    <property type="match status" value="1"/>
</dbReference>
<gene>
    <name evidence="4" type="ORF">ACFFFR_09825</name>
</gene>
<protein>
    <submittedName>
        <fullName evidence="4">LCP family protein</fullName>
    </submittedName>
</protein>
<dbReference type="RefSeq" id="WP_377460001.1">
    <property type="nucleotide sequence ID" value="NZ_JBHLUB010000031.1"/>
</dbReference>
<evidence type="ECO:0000259" key="3">
    <source>
        <dbReference type="Pfam" id="PF03816"/>
    </source>
</evidence>
<keyword evidence="2" id="KW-0812">Transmembrane</keyword>
<keyword evidence="5" id="KW-1185">Reference proteome</keyword>
<dbReference type="NCBIfam" id="TIGR00350">
    <property type="entry name" value="lytR_cpsA_psr"/>
    <property type="match status" value="1"/>
</dbReference>
<dbReference type="Proteomes" id="UP001589862">
    <property type="component" value="Unassembled WGS sequence"/>
</dbReference>
<evidence type="ECO:0000256" key="1">
    <source>
        <dbReference type="ARBA" id="ARBA00006068"/>
    </source>
</evidence>
<feature type="domain" description="Cell envelope-related transcriptional attenuator" evidence="3">
    <location>
        <begin position="105"/>
        <end position="249"/>
    </location>
</feature>